<gene>
    <name evidence="2" type="ORF">GM920_01705</name>
</gene>
<feature type="signal peptide" evidence="1">
    <location>
        <begin position="1"/>
        <end position="17"/>
    </location>
</feature>
<keyword evidence="3" id="KW-1185">Reference proteome</keyword>
<dbReference type="Proteomes" id="UP000636110">
    <property type="component" value="Unassembled WGS sequence"/>
</dbReference>
<comment type="caution">
    <text evidence="2">The sequence shown here is derived from an EMBL/GenBank/DDBJ whole genome shotgun (WGS) entry which is preliminary data.</text>
</comment>
<dbReference type="EMBL" id="WNXC01000001">
    <property type="protein sequence ID" value="MBB2147616.1"/>
    <property type="molecule type" value="Genomic_DNA"/>
</dbReference>
<proteinExistence type="predicted"/>
<name>A0ABR6ERK7_9SPHI</name>
<protein>
    <recommendedName>
        <fullName evidence="4">DUF4369 domain-containing protein</fullName>
    </recommendedName>
</protein>
<accession>A0ABR6ERK7</accession>
<organism evidence="2 3">
    <name type="scientific">Pedobacter gandavensis</name>
    <dbReference type="NCBI Taxonomy" id="2679963"/>
    <lineage>
        <taxon>Bacteria</taxon>
        <taxon>Pseudomonadati</taxon>
        <taxon>Bacteroidota</taxon>
        <taxon>Sphingobacteriia</taxon>
        <taxon>Sphingobacteriales</taxon>
        <taxon>Sphingobacteriaceae</taxon>
        <taxon>Pedobacter</taxon>
    </lineage>
</organism>
<feature type="chain" id="PRO_5046421945" description="DUF4369 domain-containing protein" evidence="1">
    <location>
        <begin position="18"/>
        <end position="225"/>
    </location>
</feature>
<evidence type="ECO:0000256" key="1">
    <source>
        <dbReference type="SAM" id="SignalP"/>
    </source>
</evidence>
<evidence type="ECO:0000313" key="2">
    <source>
        <dbReference type="EMBL" id="MBB2147616.1"/>
    </source>
</evidence>
<keyword evidence="1" id="KW-0732">Signal</keyword>
<evidence type="ECO:0000313" key="3">
    <source>
        <dbReference type="Proteomes" id="UP000636110"/>
    </source>
</evidence>
<dbReference type="RefSeq" id="WP_182952883.1">
    <property type="nucleotide sequence ID" value="NZ_WNXC01000001.1"/>
</dbReference>
<sequence length="225" mass="25568">MKRVVLLFLLFPFSSMAQTIKFTVQGTVENPKGAKFAYLTTKSQQVPVSSDKIFLVVPVVDGKFEIKGSFDLVGKDMQYASLLLDERGDISQEEVNSKFNQFIWVTGREKFMRRMILEDVKFEVLERDELKNGKIVSGGKLTKELRELENANKAADRSTLDFIRNHPDSPVSFEAVGNVTSLYNPKKKEYFEGIWGSPKEMYDLLSPKLKNSKKGQALKKKVDAL</sequence>
<evidence type="ECO:0008006" key="4">
    <source>
        <dbReference type="Google" id="ProtNLM"/>
    </source>
</evidence>
<reference evidence="2 3" key="1">
    <citation type="submission" date="2019-11" db="EMBL/GenBank/DDBJ databases">
        <title>Description of Pedobacter sp. LMG 31462T.</title>
        <authorList>
            <person name="Carlier A."/>
            <person name="Qi S."/>
            <person name="Vandamme P."/>
        </authorList>
    </citation>
    <scope>NUCLEOTIDE SEQUENCE [LARGE SCALE GENOMIC DNA]</scope>
    <source>
        <strain evidence="2 3">LMG 31462</strain>
    </source>
</reference>